<dbReference type="AlphaFoldDB" id="A0A1G6L2P1"/>
<sequence length="84" mass="9990">MQLILLQLNFRGLFSFHFNNLKIEIQQEQRLGISYIEEKIEKTLYFIFSIKFTVFLPVDEAHLFSRILSLNIKQANKHTLLAMC</sequence>
<evidence type="ECO:0000313" key="1">
    <source>
        <dbReference type="EMBL" id="SDC37401.1"/>
    </source>
</evidence>
<organism evidence="1 2">
    <name type="scientific">Williamwhitmania taraxaci</name>
    <dbReference type="NCBI Taxonomy" id="1640674"/>
    <lineage>
        <taxon>Bacteria</taxon>
        <taxon>Pseudomonadati</taxon>
        <taxon>Bacteroidota</taxon>
        <taxon>Bacteroidia</taxon>
        <taxon>Bacteroidales</taxon>
        <taxon>Williamwhitmaniaceae</taxon>
        <taxon>Williamwhitmania</taxon>
    </lineage>
</organism>
<proteinExistence type="predicted"/>
<reference evidence="1 2" key="1">
    <citation type="submission" date="2016-09" db="EMBL/GenBank/DDBJ databases">
        <authorList>
            <person name="Capua I."/>
            <person name="De Benedictis P."/>
            <person name="Joannis T."/>
            <person name="Lombin L.H."/>
            <person name="Cattoli G."/>
        </authorList>
    </citation>
    <scope>NUCLEOTIDE SEQUENCE [LARGE SCALE GENOMIC DNA]</scope>
    <source>
        <strain evidence="1 2">A7P-90m</strain>
    </source>
</reference>
<gene>
    <name evidence="1" type="ORF">SAMN05216323_102835</name>
</gene>
<dbReference type="EMBL" id="FMYP01000028">
    <property type="protein sequence ID" value="SDC37401.1"/>
    <property type="molecule type" value="Genomic_DNA"/>
</dbReference>
<evidence type="ECO:0000313" key="2">
    <source>
        <dbReference type="Proteomes" id="UP000199452"/>
    </source>
</evidence>
<dbReference type="STRING" id="1640674.SAMN05216323_102835"/>
<dbReference type="Proteomes" id="UP000199452">
    <property type="component" value="Unassembled WGS sequence"/>
</dbReference>
<keyword evidence="2" id="KW-1185">Reference proteome</keyword>
<protein>
    <submittedName>
        <fullName evidence="1">Uncharacterized protein</fullName>
    </submittedName>
</protein>
<name>A0A1G6L2P1_9BACT</name>
<accession>A0A1G6L2P1</accession>